<feature type="non-terminal residue" evidence="1">
    <location>
        <position position="1"/>
    </location>
</feature>
<comment type="caution">
    <text evidence="1">The sequence shown here is derived from an EMBL/GenBank/DDBJ whole genome shotgun (WGS) entry which is preliminary data.</text>
</comment>
<protein>
    <submittedName>
        <fullName evidence="1">S-layer family protein</fullName>
    </submittedName>
</protein>
<gene>
    <name evidence="1" type="ORF">FEV09_21435</name>
</gene>
<reference evidence="1" key="1">
    <citation type="submission" date="2019-05" db="EMBL/GenBank/DDBJ databases">
        <title>Whole genome sequencing of Pseudanabaena catenata USMAC16.</title>
        <authorList>
            <person name="Khan Z."/>
            <person name="Omar W.M."/>
            <person name="Convey P."/>
            <person name="Merican F."/>
            <person name="Najimudin N."/>
        </authorList>
    </citation>
    <scope>NUCLEOTIDE SEQUENCE</scope>
    <source>
        <strain evidence="1">USMAC16</strain>
    </source>
</reference>
<evidence type="ECO:0000313" key="2">
    <source>
        <dbReference type="Proteomes" id="UP001152872"/>
    </source>
</evidence>
<organism evidence="1 2">
    <name type="scientific">Pseudanabaena catenata USMAC16</name>
    <dbReference type="NCBI Taxonomy" id="1855837"/>
    <lineage>
        <taxon>Bacteria</taxon>
        <taxon>Bacillati</taxon>
        <taxon>Cyanobacteriota</taxon>
        <taxon>Cyanophyceae</taxon>
        <taxon>Pseudanabaenales</taxon>
        <taxon>Pseudanabaenaceae</taxon>
        <taxon>Pseudanabaena</taxon>
    </lineage>
</organism>
<sequence>RSLFLNDGSQINAQTNFGNGGNLIFSLGELLLLRNESLLSAEAGGKGNGGNITISSPFIIGLGNSDIVANAFQGNGGNIQISTNGIFGLKYRPYRTDDNDITASSQFGLNGTVNINNLTFTPTAGLIELPTDVIDPSQRIVQGCRTYGNSRFIVTGRGGVADNPSDRPSGNHPWTDIRDPSAFRNPNALAIASPSENQSEKQAAMVTPPIVEATGWQLNAKGEVEIYAGNKVATRETTVTDCAGFLAIAPNLFKVKEVVANEF</sequence>
<dbReference type="Gene3D" id="2.160.20.10">
    <property type="entry name" value="Single-stranded right-handed beta-helix, Pectin lyase-like"/>
    <property type="match status" value="1"/>
</dbReference>
<proteinExistence type="predicted"/>
<evidence type="ECO:0000313" key="1">
    <source>
        <dbReference type="EMBL" id="MDG3497106.1"/>
    </source>
</evidence>
<accession>A0A9X4MAN0</accession>
<keyword evidence="2" id="KW-1185">Reference proteome</keyword>
<dbReference type="InterPro" id="IPR012334">
    <property type="entry name" value="Pectin_lyas_fold"/>
</dbReference>
<dbReference type="EMBL" id="VBTY01000280">
    <property type="protein sequence ID" value="MDG3497106.1"/>
    <property type="molecule type" value="Genomic_DNA"/>
</dbReference>
<name>A0A9X4MAN0_9CYAN</name>
<dbReference type="Proteomes" id="UP001152872">
    <property type="component" value="Unassembled WGS sequence"/>
</dbReference>
<dbReference type="AlphaFoldDB" id="A0A9X4MAN0"/>